<protein>
    <submittedName>
        <fullName evidence="1">Uncharacterized protein</fullName>
    </submittedName>
</protein>
<reference evidence="1" key="2">
    <citation type="submission" date="2013-05" db="EMBL/GenBank/DDBJ databases">
        <authorList>
            <person name="Carter J.-M."/>
            <person name="Baker S.C."/>
            <person name="Pink R."/>
            <person name="Carter D.R.F."/>
            <person name="Collins A."/>
            <person name="Tomlin J."/>
            <person name="Gibbs M."/>
            <person name="Breuker C.J."/>
        </authorList>
    </citation>
    <scope>NUCLEOTIDE SEQUENCE</scope>
    <source>
        <tissue evidence="1">Ovary</tissue>
    </source>
</reference>
<proteinExistence type="predicted"/>
<sequence length="102" mass="12013">MTRWSNRQRMTTTRAMILSAFCAVSSPGIRKRRMLGKKFLWKDVKKRDRKRTTDVIDIGVKEVANIPHSNTMIEVILMIDQNIRDMIRREMFAIANNMKMKA</sequence>
<name>S4P0V0_9NEOP</name>
<reference evidence="1" key="1">
    <citation type="journal article" date="2013" name="BMC Genomics">
        <title>Unscrambling butterfly oogenesis.</title>
        <authorList>
            <person name="Carter J.M."/>
            <person name="Baker S.C."/>
            <person name="Pink R."/>
            <person name="Carter D.R."/>
            <person name="Collins A."/>
            <person name="Tomlin J."/>
            <person name="Gibbs M."/>
            <person name="Breuker C.J."/>
        </authorList>
    </citation>
    <scope>NUCLEOTIDE SEQUENCE</scope>
    <source>
        <tissue evidence="1">Ovary</tissue>
    </source>
</reference>
<evidence type="ECO:0000313" key="1">
    <source>
        <dbReference type="EMBL" id="JAA79785.1"/>
    </source>
</evidence>
<dbReference type="EMBL" id="GAIX01012775">
    <property type="protein sequence ID" value="JAA79785.1"/>
    <property type="molecule type" value="Transcribed_RNA"/>
</dbReference>
<accession>S4P0V0</accession>
<dbReference type="AlphaFoldDB" id="S4P0V0"/>
<feature type="non-terminal residue" evidence="1">
    <location>
        <position position="102"/>
    </location>
</feature>
<organism evidence="1">
    <name type="scientific">Pararge aegeria</name>
    <name type="common">speckled wood butterfly</name>
    <dbReference type="NCBI Taxonomy" id="116150"/>
    <lineage>
        <taxon>Eukaryota</taxon>
        <taxon>Metazoa</taxon>
        <taxon>Ecdysozoa</taxon>
        <taxon>Arthropoda</taxon>
        <taxon>Hexapoda</taxon>
        <taxon>Insecta</taxon>
        <taxon>Pterygota</taxon>
        <taxon>Neoptera</taxon>
        <taxon>Endopterygota</taxon>
        <taxon>Lepidoptera</taxon>
        <taxon>Glossata</taxon>
        <taxon>Ditrysia</taxon>
        <taxon>Papilionoidea</taxon>
        <taxon>Nymphalidae</taxon>
        <taxon>Satyrinae</taxon>
        <taxon>Satyrini</taxon>
        <taxon>Parargina</taxon>
        <taxon>Pararge</taxon>
    </lineage>
</organism>